<protein>
    <recommendedName>
        <fullName evidence="2">Double-GTPase 2 domain-containing protein</fullName>
    </recommendedName>
</protein>
<reference evidence="4" key="1">
    <citation type="submission" date="2016-10" db="EMBL/GenBank/DDBJ databases">
        <authorList>
            <person name="Varghese N."/>
            <person name="Submissions S."/>
        </authorList>
    </citation>
    <scope>NUCLEOTIDE SEQUENCE [LARGE SCALE GENOMIC DNA]</scope>
    <source>
        <strain evidence="4">DSM 46838</strain>
    </source>
</reference>
<keyword evidence="4" id="KW-1185">Reference proteome</keyword>
<dbReference type="AlphaFoldDB" id="A0A1I1VYN9"/>
<dbReference type="STRING" id="1798228.SAMN05216574_101161"/>
<feature type="compositionally biased region" description="Low complexity" evidence="1">
    <location>
        <begin position="40"/>
        <end position="57"/>
    </location>
</feature>
<evidence type="ECO:0000313" key="4">
    <source>
        <dbReference type="Proteomes" id="UP000198589"/>
    </source>
</evidence>
<evidence type="ECO:0000313" key="3">
    <source>
        <dbReference type="EMBL" id="SFD88011.1"/>
    </source>
</evidence>
<dbReference type="SUPFAM" id="SSF52540">
    <property type="entry name" value="P-loop containing nucleoside triphosphate hydrolases"/>
    <property type="match status" value="1"/>
</dbReference>
<dbReference type="EMBL" id="FOND01000001">
    <property type="protein sequence ID" value="SFD88011.1"/>
    <property type="molecule type" value="Genomic_DNA"/>
</dbReference>
<feature type="compositionally biased region" description="Basic and acidic residues" evidence="1">
    <location>
        <begin position="30"/>
        <end position="39"/>
    </location>
</feature>
<name>A0A1I1VYN9_9ACTN</name>
<dbReference type="OrthoDB" id="7067759at2"/>
<feature type="compositionally biased region" description="Acidic residues" evidence="1">
    <location>
        <begin position="12"/>
        <end position="29"/>
    </location>
</feature>
<feature type="domain" description="Double-GTPase 2" evidence="2">
    <location>
        <begin position="95"/>
        <end position="307"/>
    </location>
</feature>
<dbReference type="RefSeq" id="WP_092194889.1">
    <property type="nucleotide sequence ID" value="NZ_FOND01000001.1"/>
</dbReference>
<organism evidence="3 4">
    <name type="scientific">Blastococcus tunisiensis</name>
    <dbReference type="NCBI Taxonomy" id="1798228"/>
    <lineage>
        <taxon>Bacteria</taxon>
        <taxon>Bacillati</taxon>
        <taxon>Actinomycetota</taxon>
        <taxon>Actinomycetes</taxon>
        <taxon>Geodermatophilales</taxon>
        <taxon>Geodermatophilaceae</taxon>
        <taxon>Blastococcus</taxon>
    </lineage>
</organism>
<proteinExistence type="predicted"/>
<evidence type="ECO:0000256" key="1">
    <source>
        <dbReference type="SAM" id="MobiDB-lite"/>
    </source>
</evidence>
<gene>
    <name evidence="3" type="ORF">SAMN05216574_101161</name>
</gene>
<feature type="region of interest" description="Disordered" evidence="1">
    <location>
        <begin position="1"/>
        <end position="80"/>
    </location>
</feature>
<evidence type="ECO:0000259" key="2">
    <source>
        <dbReference type="Pfam" id="PF19993"/>
    </source>
</evidence>
<dbReference type="Pfam" id="PF19993">
    <property type="entry name" value="DO-GTPase2"/>
    <property type="match status" value="1"/>
</dbReference>
<accession>A0A1I1VYN9</accession>
<dbReference type="Proteomes" id="UP000198589">
    <property type="component" value="Unassembled WGS sequence"/>
</dbReference>
<sequence>MTAGPGGTTVGEDPDDTAEPDDTLADEEQDGGHTDKGKAAEGAPAGPAERGAAADPAARGRHRLQQSERSHSVPSGEALTPQEATAVLGAHGAEVVVVVGEVDAGKTTLLAAVYERLAAGPVAGWAFAASESLLGFEARAHFASAASGLSEPDTPRTSRSTERVALHLAVRHANGQQRHLLLSDVSGEHAKGLLKYNQPGDYAPLLRSATHVLLLIDGARLVTTRGQNVALADARTLLRAVAEGPDLRPATPLDIVVTKWDRCGGADGLDDELDDLLAWAAGIWQPVTLRRTAARPSGEGLDELFAALLVPAPARPVPVPLLPQSRRRLHGFVANDGVPAKFLAAAGAVQR</sequence>
<dbReference type="Gene3D" id="3.40.50.300">
    <property type="entry name" value="P-loop containing nucleotide triphosphate hydrolases"/>
    <property type="match status" value="1"/>
</dbReference>
<dbReference type="InterPro" id="IPR027417">
    <property type="entry name" value="P-loop_NTPase"/>
</dbReference>
<dbReference type="InterPro" id="IPR045528">
    <property type="entry name" value="DO-GTPase2"/>
</dbReference>